<dbReference type="AlphaFoldDB" id="A0A837AG95"/>
<dbReference type="OrthoDB" id="8690039at2"/>
<organism evidence="1 2">
    <name type="scientific">Snodgrassella communis</name>
    <dbReference type="NCBI Taxonomy" id="2946699"/>
    <lineage>
        <taxon>Bacteria</taxon>
        <taxon>Pseudomonadati</taxon>
        <taxon>Pseudomonadota</taxon>
        <taxon>Betaproteobacteria</taxon>
        <taxon>Neisseriales</taxon>
        <taxon>Neisseriaceae</taxon>
        <taxon>Snodgrassella</taxon>
    </lineage>
</organism>
<reference evidence="1 2" key="1">
    <citation type="submission" date="2014-03" db="EMBL/GenBank/DDBJ databases">
        <title>The genomes of two eusocial bee gut symbionts.</title>
        <authorList>
            <person name="Kwong W.K."/>
            <person name="Engel P."/>
            <person name="Koch H."/>
            <person name="Moran N.A."/>
        </authorList>
    </citation>
    <scope>NUCLEOTIDE SEQUENCE [LARGE SCALE GENOMIC DNA]</scope>
    <source>
        <strain evidence="2">wkB29</strain>
    </source>
</reference>
<sequence>MTILNRLYASSGSEIIYGTVQIDVGTTSYYLVKGWDDIRCTLENGQTVDFVAAAIDLALPARNKDGTQDLKLAIGNIEGIVSSQIRASLNVLENAAITYRTYVSTDLTAPAAKPFTLAVKSGFWTAEQVQITAGYLNVLDTAWPRYRYTLADFPGLRYIT</sequence>
<evidence type="ECO:0000313" key="2">
    <source>
        <dbReference type="Proteomes" id="UP000027170"/>
    </source>
</evidence>
<dbReference type="InterPro" id="IPR014974">
    <property type="entry name" value="DUF1833"/>
</dbReference>
<protein>
    <recommendedName>
        <fullName evidence="3">ArsR family transcriptional regulator</fullName>
    </recommendedName>
</protein>
<dbReference type="Proteomes" id="UP000027170">
    <property type="component" value="Unassembled WGS sequence"/>
</dbReference>
<proteinExistence type="predicted"/>
<evidence type="ECO:0000313" key="1">
    <source>
        <dbReference type="EMBL" id="KDN14051.1"/>
    </source>
</evidence>
<dbReference type="EMBL" id="JFZV01000012">
    <property type="protein sequence ID" value="KDN14051.1"/>
    <property type="molecule type" value="Genomic_DNA"/>
</dbReference>
<gene>
    <name evidence="1" type="ORF">SALWKB29_1953</name>
</gene>
<evidence type="ECO:0008006" key="3">
    <source>
        <dbReference type="Google" id="ProtNLM"/>
    </source>
</evidence>
<accession>A0A837AG95</accession>
<dbReference type="RefSeq" id="WP_037491797.1">
    <property type="nucleotide sequence ID" value="NZ_JFZV01000012.1"/>
</dbReference>
<keyword evidence="2" id="KW-1185">Reference proteome</keyword>
<dbReference type="Pfam" id="PF08875">
    <property type="entry name" value="DUF1833"/>
    <property type="match status" value="1"/>
</dbReference>
<comment type="caution">
    <text evidence="1">The sequence shown here is derived from an EMBL/GenBank/DDBJ whole genome shotgun (WGS) entry which is preliminary data.</text>
</comment>
<name>A0A837AG95_9NEIS</name>